<feature type="compositionally biased region" description="Basic and acidic residues" evidence="3">
    <location>
        <begin position="160"/>
        <end position="170"/>
    </location>
</feature>
<evidence type="ECO:0000256" key="1">
    <source>
        <dbReference type="ARBA" id="ARBA00005605"/>
    </source>
</evidence>
<name>A0A165DTK5_9BASI</name>
<dbReference type="AlphaFoldDB" id="A0A165DTK5"/>
<keyword evidence="5" id="KW-1185">Reference proteome</keyword>
<dbReference type="PANTHER" id="PTHR20835:SF0">
    <property type="entry name" value="E3 UBIQUITIN-PROTEIN LIGASE PPP1R11"/>
    <property type="match status" value="1"/>
</dbReference>
<feature type="compositionally biased region" description="Basic and acidic residues" evidence="3">
    <location>
        <begin position="40"/>
        <end position="61"/>
    </location>
</feature>
<protein>
    <recommendedName>
        <fullName evidence="2">Type 1 phosphatases regulator</fullName>
    </recommendedName>
</protein>
<evidence type="ECO:0000256" key="2">
    <source>
        <dbReference type="RuleBase" id="RU367162"/>
    </source>
</evidence>
<comment type="function">
    <text evidence="2">Regulator of type 1 phosphatases which maintains protein phosphatase activity under strict control.</text>
</comment>
<feature type="region of interest" description="Disordered" evidence="3">
    <location>
        <begin position="1"/>
        <end position="63"/>
    </location>
</feature>
<dbReference type="InterPro" id="IPR011107">
    <property type="entry name" value="PPI_Ypi1"/>
</dbReference>
<dbReference type="GO" id="GO:0005634">
    <property type="term" value="C:nucleus"/>
    <property type="evidence" value="ECO:0007669"/>
    <property type="project" value="UniProtKB-SubCell"/>
</dbReference>
<dbReference type="STRING" id="1353952.A0A165DTK5"/>
<evidence type="ECO:0000256" key="3">
    <source>
        <dbReference type="SAM" id="MobiDB-lite"/>
    </source>
</evidence>
<organism evidence="4 5">
    <name type="scientific">Calocera cornea HHB12733</name>
    <dbReference type="NCBI Taxonomy" id="1353952"/>
    <lineage>
        <taxon>Eukaryota</taxon>
        <taxon>Fungi</taxon>
        <taxon>Dikarya</taxon>
        <taxon>Basidiomycota</taxon>
        <taxon>Agaricomycotina</taxon>
        <taxon>Dacrymycetes</taxon>
        <taxon>Dacrymycetales</taxon>
        <taxon>Dacrymycetaceae</taxon>
        <taxon>Calocera</taxon>
    </lineage>
</organism>
<dbReference type="PANTHER" id="PTHR20835">
    <property type="entry name" value="E3 UBIQUITIN-PROTEIN LIGASE PPP1R11-RELATED"/>
    <property type="match status" value="1"/>
</dbReference>
<feature type="region of interest" description="Disordered" evidence="3">
    <location>
        <begin position="90"/>
        <end position="179"/>
    </location>
</feature>
<dbReference type="Proteomes" id="UP000076842">
    <property type="component" value="Unassembled WGS sequence"/>
</dbReference>
<dbReference type="OrthoDB" id="307488at2759"/>
<reference evidence="4 5" key="1">
    <citation type="journal article" date="2016" name="Mol. Biol. Evol.">
        <title>Comparative Genomics of Early-Diverging Mushroom-Forming Fungi Provides Insights into the Origins of Lignocellulose Decay Capabilities.</title>
        <authorList>
            <person name="Nagy L.G."/>
            <person name="Riley R."/>
            <person name="Tritt A."/>
            <person name="Adam C."/>
            <person name="Daum C."/>
            <person name="Floudas D."/>
            <person name="Sun H."/>
            <person name="Yadav J.S."/>
            <person name="Pangilinan J."/>
            <person name="Larsson K.H."/>
            <person name="Matsuura K."/>
            <person name="Barry K."/>
            <person name="Labutti K."/>
            <person name="Kuo R."/>
            <person name="Ohm R.A."/>
            <person name="Bhattacharya S.S."/>
            <person name="Shirouzu T."/>
            <person name="Yoshinaga Y."/>
            <person name="Martin F.M."/>
            <person name="Grigoriev I.V."/>
            <person name="Hibbett D.S."/>
        </authorList>
    </citation>
    <scope>NUCLEOTIDE SEQUENCE [LARGE SCALE GENOMIC DNA]</scope>
    <source>
        <strain evidence="4 5">HHB12733</strain>
    </source>
</reference>
<keyword evidence="2" id="KW-0539">Nucleus</keyword>
<dbReference type="Pfam" id="PF07491">
    <property type="entry name" value="PPI_Ypi1"/>
    <property type="match status" value="1"/>
</dbReference>
<dbReference type="InParanoid" id="A0A165DTK5"/>
<evidence type="ECO:0000313" key="5">
    <source>
        <dbReference type="Proteomes" id="UP000076842"/>
    </source>
</evidence>
<accession>A0A165DTK5</accession>
<evidence type="ECO:0000313" key="4">
    <source>
        <dbReference type="EMBL" id="KZT53522.1"/>
    </source>
</evidence>
<dbReference type="EMBL" id="KV424035">
    <property type="protein sequence ID" value="KZT53522.1"/>
    <property type="molecule type" value="Genomic_DNA"/>
</dbReference>
<dbReference type="GO" id="GO:0008157">
    <property type="term" value="F:protein phosphatase 1 binding"/>
    <property type="evidence" value="ECO:0007669"/>
    <property type="project" value="TreeGrafter"/>
</dbReference>
<feature type="compositionally biased region" description="Basic residues" evidence="3">
    <location>
        <begin position="117"/>
        <end position="127"/>
    </location>
</feature>
<proteinExistence type="inferred from homology"/>
<sequence>MSYGTQTRRRPNTGAPTDGSRTIVLHDSQPREEGADETGEPSRPHEYDGVLHLRGGPDTRPHVVWSDDVIDNEGLGRKKSKICCIYHKPKEFDESSSDESSSDESDNSSGDLDRAQPARRAHRHHHHDHDARRSDSGESNASAERMREAGGTTIEELPEEPERNAYERPPKKGKAPAKN</sequence>
<gene>
    <name evidence="4" type="ORF">CALCODRAFT_501038</name>
</gene>
<feature type="compositionally biased region" description="Acidic residues" evidence="3">
    <location>
        <begin position="94"/>
        <end position="106"/>
    </location>
</feature>
<comment type="similarity">
    <text evidence="1 2">Belongs to the YPI1 family.</text>
</comment>
<dbReference type="GO" id="GO:0004865">
    <property type="term" value="F:protein serine/threonine phosphatase inhibitor activity"/>
    <property type="evidence" value="ECO:0007669"/>
    <property type="project" value="UniProtKB-UniRule"/>
</dbReference>
<comment type="subcellular location">
    <subcellularLocation>
        <location evidence="2">Nucleus</location>
    </subcellularLocation>
</comment>